<name>A0A1G2G469_9BACT</name>
<dbReference type="Proteomes" id="UP000177785">
    <property type="component" value="Unassembled WGS sequence"/>
</dbReference>
<evidence type="ECO:0000313" key="3">
    <source>
        <dbReference type="Proteomes" id="UP000177785"/>
    </source>
</evidence>
<gene>
    <name evidence="2" type="ORF">A2756_03985</name>
</gene>
<evidence type="ECO:0000256" key="1">
    <source>
        <dbReference type="SAM" id="MobiDB-lite"/>
    </source>
</evidence>
<sequence>MEAEDYEALSGVEASTLPVFEFEMGDEESQSAGEEGGDAQVPLPYDTGVDALGNVGNTEGNEKDGTIGSRLLGIQLEEEIRIDDLPL</sequence>
<comment type="caution">
    <text evidence="2">The sequence shown here is derived from an EMBL/GenBank/DDBJ whole genome shotgun (WGS) entry which is preliminary data.</text>
</comment>
<protein>
    <submittedName>
        <fullName evidence="2">Uncharacterized protein</fullName>
    </submittedName>
</protein>
<proteinExistence type="predicted"/>
<feature type="region of interest" description="Disordered" evidence="1">
    <location>
        <begin position="22"/>
        <end position="66"/>
    </location>
</feature>
<dbReference type="AlphaFoldDB" id="A0A1G2G469"/>
<dbReference type="STRING" id="1802115.A2756_03985"/>
<organism evidence="2 3">
    <name type="scientific">Candidatus Ryanbacteria bacterium RIFCSPHIGHO2_01_FULL_48_27</name>
    <dbReference type="NCBI Taxonomy" id="1802115"/>
    <lineage>
        <taxon>Bacteria</taxon>
        <taxon>Candidatus Ryaniibacteriota</taxon>
    </lineage>
</organism>
<evidence type="ECO:0000313" key="2">
    <source>
        <dbReference type="EMBL" id="OGZ44997.1"/>
    </source>
</evidence>
<accession>A0A1G2G469</accession>
<reference evidence="2 3" key="1">
    <citation type="journal article" date="2016" name="Nat. Commun.">
        <title>Thousands of microbial genomes shed light on interconnected biogeochemical processes in an aquifer system.</title>
        <authorList>
            <person name="Anantharaman K."/>
            <person name="Brown C.T."/>
            <person name="Hug L.A."/>
            <person name="Sharon I."/>
            <person name="Castelle C.J."/>
            <person name="Probst A.J."/>
            <person name="Thomas B.C."/>
            <person name="Singh A."/>
            <person name="Wilkins M.J."/>
            <person name="Karaoz U."/>
            <person name="Brodie E.L."/>
            <person name="Williams K.H."/>
            <person name="Hubbard S.S."/>
            <person name="Banfield J.F."/>
        </authorList>
    </citation>
    <scope>NUCLEOTIDE SEQUENCE [LARGE SCALE GENOMIC DNA]</scope>
</reference>
<dbReference type="EMBL" id="MHNL01000011">
    <property type="protein sequence ID" value="OGZ44997.1"/>
    <property type="molecule type" value="Genomic_DNA"/>
</dbReference>